<comment type="caution">
    <text evidence="2">The sequence shown here is derived from an EMBL/GenBank/DDBJ whole genome shotgun (WGS) entry which is preliminary data.</text>
</comment>
<evidence type="ECO:0000313" key="2">
    <source>
        <dbReference type="EMBL" id="KAJ7735203.1"/>
    </source>
</evidence>
<evidence type="ECO:0000313" key="3">
    <source>
        <dbReference type="Proteomes" id="UP001215598"/>
    </source>
</evidence>
<dbReference type="Proteomes" id="UP001215598">
    <property type="component" value="Unassembled WGS sequence"/>
</dbReference>
<name>A0AAD7I694_9AGAR</name>
<protein>
    <submittedName>
        <fullName evidence="2">Uncharacterized protein</fullName>
    </submittedName>
</protein>
<organism evidence="2 3">
    <name type="scientific">Mycena metata</name>
    <dbReference type="NCBI Taxonomy" id="1033252"/>
    <lineage>
        <taxon>Eukaryota</taxon>
        <taxon>Fungi</taxon>
        <taxon>Dikarya</taxon>
        <taxon>Basidiomycota</taxon>
        <taxon>Agaricomycotina</taxon>
        <taxon>Agaricomycetes</taxon>
        <taxon>Agaricomycetidae</taxon>
        <taxon>Agaricales</taxon>
        <taxon>Marasmiineae</taxon>
        <taxon>Mycenaceae</taxon>
        <taxon>Mycena</taxon>
    </lineage>
</organism>
<accession>A0AAD7I694</accession>
<reference evidence="2" key="1">
    <citation type="submission" date="2023-03" db="EMBL/GenBank/DDBJ databases">
        <title>Massive genome expansion in bonnet fungi (Mycena s.s.) driven by repeated elements and novel gene families across ecological guilds.</title>
        <authorList>
            <consortium name="Lawrence Berkeley National Laboratory"/>
            <person name="Harder C.B."/>
            <person name="Miyauchi S."/>
            <person name="Viragh M."/>
            <person name="Kuo A."/>
            <person name="Thoen E."/>
            <person name="Andreopoulos B."/>
            <person name="Lu D."/>
            <person name="Skrede I."/>
            <person name="Drula E."/>
            <person name="Henrissat B."/>
            <person name="Morin E."/>
            <person name="Kohler A."/>
            <person name="Barry K."/>
            <person name="LaButti K."/>
            <person name="Morin E."/>
            <person name="Salamov A."/>
            <person name="Lipzen A."/>
            <person name="Mereny Z."/>
            <person name="Hegedus B."/>
            <person name="Baldrian P."/>
            <person name="Stursova M."/>
            <person name="Weitz H."/>
            <person name="Taylor A."/>
            <person name="Grigoriev I.V."/>
            <person name="Nagy L.G."/>
            <person name="Martin F."/>
            <person name="Kauserud H."/>
        </authorList>
    </citation>
    <scope>NUCLEOTIDE SEQUENCE</scope>
    <source>
        <strain evidence="2">CBHHK182m</strain>
    </source>
</reference>
<sequence length="245" mass="27471">MSDPTRCRAKDSDGEQCICIRPEDVYIGPDKRHYCRNCDHITSAHPQENPPPPGRRPRQKPVLAFAPKCKSDTKPDSHQEPATKKNKAGQAKGKGKQKQAQGEEVKFSKLVLLPCGLFDDGTIWNNKVPPEDAIQDMCHAGLVILSTPQNPLSINTMWDNGEVQEEILRLFPHPLAWLDRHAPPDQSGEQQWLGAIVHKGIVTLARDAHPTGVEIADYCKKAGRGPTQRELYIGKRLFLYQRTFT</sequence>
<evidence type="ECO:0000256" key="1">
    <source>
        <dbReference type="SAM" id="MobiDB-lite"/>
    </source>
</evidence>
<dbReference type="EMBL" id="JARKIB010000128">
    <property type="protein sequence ID" value="KAJ7735203.1"/>
    <property type="molecule type" value="Genomic_DNA"/>
</dbReference>
<proteinExistence type="predicted"/>
<dbReference type="AlphaFoldDB" id="A0AAD7I694"/>
<keyword evidence="3" id="KW-1185">Reference proteome</keyword>
<gene>
    <name evidence="2" type="ORF">B0H16DRAFT_1765419</name>
</gene>
<feature type="compositionally biased region" description="Basic and acidic residues" evidence="1">
    <location>
        <begin position="69"/>
        <end position="83"/>
    </location>
</feature>
<feature type="region of interest" description="Disordered" evidence="1">
    <location>
        <begin position="41"/>
        <end position="103"/>
    </location>
</feature>